<dbReference type="Gene3D" id="1.10.10.2910">
    <property type="match status" value="1"/>
</dbReference>
<evidence type="ECO:0000313" key="3">
    <source>
        <dbReference type="Proteomes" id="UP000230292"/>
    </source>
</evidence>
<dbReference type="PANTHER" id="PTHR43236">
    <property type="entry name" value="ANTITOXIN HIGA1"/>
    <property type="match status" value="1"/>
</dbReference>
<name>A0A2M7H4W8_9BACT</name>
<organism evidence="2 3">
    <name type="scientific">Candidatus Kerfeldbacteria bacterium CG15_BIG_FIL_POST_REV_8_21_14_020_45_12</name>
    <dbReference type="NCBI Taxonomy" id="2014247"/>
    <lineage>
        <taxon>Bacteria</taxon>
        <taxon>Candidatus Kerfeldiibacteriota</taxon>
    </lineage>
</organism>
<dbReference type="Pfam" id="PF06114">
    <property type="entry name" value="Peptidase_M78"/>
    <property type="match status" value="1"/>
</dbReference>
<dbReference type="AlphaFoldDB" id="A0A2M7H4W8"/>
<dbReference type="InterPro" id="IPR052345">
    <property type="entry name" value="Rad_response_metalloprotease"/>
</dbReference>
<sequence length="214" mass="24686">MTASDHPLVLQQNTAQKEYSKQYKKMVHKWRHHFYGVIDNIIESHGNVSTPMNFEPLMAYFDGFKITHKSIEAVPQSILDAMRCDDEKAEGWNWINTENAEILIFFDPSVGTTRQRFTKAHEWAHVVQSFDGEFKADMESIEDDQERSAIIESVANHFAGYYLVPQSLVLYELRNDPLELHKPTVNHTALACTFGVSEQVINYRLANVPIKQKQ</sequence>
<dbReference type="InterPro" id="IPR010359">
    <property type="entry name" value="IrrE_HExxH"/>
</dbReference>
<dbReference type="PANTHER" id="PTHR43236:SF1">
    <property type="entry name" value="BLL7220 PROTEIN"/>
    <property type="match status" value="1"/>
</dbReference>
<comment type="caution">
    <text evidence="2">The sequence shown here is derived from an EMBL/GenBank/DDBJ whole genome shotgun (WGS) entry which is preliminary data.</text>
</comment>
<reference evidence="2 3" key="1">
    <citation type="submission" date="2017-09" db="EMBL/GenBank/DDBJ databases">
        <title>Depth-based differentiation of microbial function through sediment-hosted aquifers and enrichment of novel symbionts in the deep terrestrial subsurface.</title>
        <authorList>
            <person name="Probst A.J."/>
            <person name="Ladd B."/>
            <person name="Jarett J.K."/>
            <person name="Geller-Mcgrath D.E."/>
            <person name="Sieber C.M."/>
            <person name="Emerson J.B."/>
            <person name="Anantharaman K."/>
            <person name="Thomas B.C."/>
            <person name="Malmstrom R."/>
            <person name="Stieglmeier M."/>
            <person name="Klingl A."/>
            <person name="Woyke T."/>
            <person name="Ryan C.M."/>
            <person name="Banfield J.F."/>
        </authorList>
    </citation>
    <scope>NUCLEOTIDE SEQUENCE [LARGE SCALE GENOMIC DNA]</scope>
    <source>
        <strain evidence="2">CG15_BIG_FIL_POST_REV_8_21_14_020_45_12</strain>
    </source>
</reference>
<accession>A0A2M7H4W8</accession>
<gene>
    <name evidence="2" type="ORF">COW24_01025</name>
</gene>
<proteinExistence type="predicted"/>
<feature type="domain" description="IrrE N-terminal-like" evidence="1">
    <location>
        <begin position="104"/>
        <end position="205"/>
    </location>
</feature>
<evidence type="ECO:0000259" key="1">
    <source>
        <dbReference type="Pfam" id="PF06114"/>
    </source>
</evidence>
<evidence type="ECO:0000313" key="2">
    <source>
        <dbReference type="EMBL" id="PIW37269.1"/>
    </source>
</evidence>
<dbReference type="EMBL" id="PFGC01000013">
    <property type="protein sequence ID" value="PIW37269.1"/>
    <property type="molecule type" value="Genomic_DNA"/>
</dbReference>
<dbReference type="Proteomes" id="UP000230292">
    <property type="component" value="Unassembled WGS sequence"/>
</dbReference>
<protein>
    <recommendedName>
        <fullName evidence="1">IrrE N-terminal-like domain-containing protein</fullName>
    </recommendedName>
</protein>